<sequence>MPSDPLTEGSFAVCPARTDADLDATRALFRTYAAILPMKLDYQDFEGELASLPAKYQHPDGDLFLARAGDAQTPVGCVALRRLGEDVCELKRLYVDPTARAKGLGRALVGEALQCARRLGFKVMRLDTLVDMTLARKMYESMGFYEIAPYYETPVAHITVFLEKLL</sequence>
<gene>
    <name evidence="2" type="ORF">M427DRAFT_50592</name>
</gene>
<accession>A0A139AZT8</accession>
<dbReference type="Proteomes" id="UP000070544">
    <property type="component" value="Unassembled WGS sequence"/>
</dbReference>
<organism evidence="2 3">
    <name type="scientific">Gonapodya prolifera (strain JEL478)</name>
    <name type="common">Monoblepharis prolifera</name>
    <dbReference type="NCBI Taxonomy" id="1344416"/>
    <lineage>
        <taxon>Eukaryota</taxon>
        <taxon>Fungi</taxon>
        <taxon>Fungi incertae sedis</taxon>
        <taxon>Chytridiomycota</taxon>
        <taxon>Chytridiomycota incertae sedis</taxon>
        <taxon>Monoblepharidomycetes</taxon>
        <taxon>Monoblepharidales</taxon>
        <taxon>Gonapodyaceae</taxon>
        <taxon>Gonapodya</taxon>
    </lineage>
</organism>
<evidence type="ECO:0000259" key="1">
    <source>
        <dbReference type="PROSITE" id="PS51186"/>
    </source>
</evidence>
<dbReference type="GO" id="GO:0016747">
    <property type="term" value="F:acyltransferase activity, transferring groups other than amino-acyl groups"/>
    <property type="evidence" value="ECO:0007669"/>
    <property type="project" value="InterPro"/>
</dbReference>
<dbReference type="Gene3D" id="3.40.630.30">
    <property type="match status" value="1"/>
</dbReference>
<dbReference type="Pfam" id="PF00583">
    <property type="entry name" value="Acetyltransf_1"/>
    <property type="match status" value="1"/>
</dbReference>
<dbReference type="PANTHER" id="PTHR43305:SF1">
    <property type="entry name" value="FAMILY N-ACETYLTRANSFERASE, PUTATIVE (AFU_ORTHOLOGUE AFUA_2G01380)-RELATED"/>
    <property type="match status" value="1"/>
</dbReference>
<protein>
    <submittedName>
        <fullName evidence="2">Putative GNAT family N-acetyltransferase</fullName>
    </submittedName>
</protein>
<evidence type="ECO:0000313" key="2">
    <source>
        <dbReference type="EMBL" id="KXS22256.1"/>
    </source>
</evidence>
<dbReference type="EMBL" id="KQ965731">
    <property type="protein sequence ID" value="KXS22256.1"/>
    <property type="molecule type" value="Genomic_DNA"/>
</dbReference>
<dbReference type="OMA" id="GCCALRP"/>
<dbReference type="PANTHER" id="PTHR43305">
    <property type="entry name" value="FAMILY N-ACETYLTRANSFERASE, PUTATIVE (AFU_ORTHOLOGUE AFUA_2G01380)-RELATED"/>
    <property type="match status" value="1"/>
</dbReference>
<name>A0A139AZT8_GONPJ</name>
<dbReference type="InterPro" id="IPR016181">
    <property type="entry name" value="Acyl_CoA_acyltransferase"/>
</dbReference>
<dbReference type="InterPro" id="IPR052777">
    <property type="entry name" value="Acetyltransferase_Enz"/>
</dbReference>
<dbReference type="AlphaFoldDB" id="A0A139AZT8"/>
<feature type="domain" description="N-acetyltransferase" evidence="1">
    <location>
        <begin position="11"/>
        <end position="166"/>
    </location>
</feature>
<dbReference type="InterPro" id="IPR000182">
    <property type="entry name" value="GNAT_dom"/>
</dbReference>
<dbReference type="PROSITE" id="PS51186">
    <property type="entry name" value="GNAT"/>
    <property type="match status" value="1"/>
</dbReference>
<dbReference type="SUPFAM" id="SSF55729">
    <property type="entry name" value="Acyl-CoA N-acyltransferases (Nat)"/>
    <property type="match status" value="1"/>
</dbReference>
<dbReference type="CDD" id="cd04301">
    <property type="entry name" value="NAT_SF"/>
    <property type="match status" value="1"/>
</dbReference>
<keyword evidence="2" id="KW-0808">Transferase</keyword>
<proteinExistence type="predicted"/>
<reference evidence="2 3" key="1">
    <citation type="journal article" date="2015" name="Genome Biol. Evol.">
        <title>Phylogenomic analyses indicate that early fungi evolved digesting cell walls of algal ancestors of land plants.</title>
        <authorList>
            <person name="Chang Y."/>
            <person name="Wang S."/>
            <person name="Sekimoto S."/>
            <person name="Aerts A.L."/>
            <person name="Choi C."/>
            <person name="Clum A."/>
            <person name="LaButti K.M."/>
            <person name="Lindquist E.A."/>
            <person name="Yee Ngan C."/>
            <person name="Ohm R.A."/>
            <person name="Salamov A.A."/>
            <person name="Grigoriev I.V."/>
            <person name="Spatafora J.W."/>
            <person name="Berbee M.L."/>
        </authorList>
    </citation>
    <scope>NUCLEOTIDE SEQUENCE [LARGE SCALE GENOMIC DNA]</scope>
    <source>
        <strain evidence="2 3">JEL478</strain>
    </source>
</reference>
<keyword evidence="3" id="KW-1185">Reference proteome</keyword>
<dbReference type="STRING" id="1344416.A0A139AZT8"/>
<dbReference type="OrthoDB" id="41532at2759"/>
<evidence type="ECO:0000313" key="3">
    <source>
        <dbReference type="Proteomes" id="UP000070544"/>
    </source>
</evidence>